<dbReference type="InterPro" id="IPR041535">
    <property type="entry name" value="VbhA"/>
</dbReference>
<dbReference type="InterPro" id="IPR043038">
    <property type="entry name" value="VbhA_sf"/>
</dbReference>
<dbReference type="Gene3D" id="1.10.8.1050">
    <property type="entry name" value="Antitoxin VbhA-like"/>
    <property type="match status" value="1"/>
</dbReference>
<gene>
    <name evidence="2" type="ORF">ACFOD7_18940</name>
</gene>
<evidence type="ECO:0000313" key="3">
    <source>
        <dbReference type="Proteomes" id="UP001595557"/>
    </source>
</evidence>
<dbReference type="RefSeq" id="WP_377707429.1">
    <property type="nucleotide sequence ID" value="NZ_JBHRTE010000093.1"/>
</dbReference>
<proteinExistence type="predicted"/>
<accession>A0ABV7IHT7</accession>
<comment type="caution">
    <text evidence="2">The sequence shown here is derived from an EMBL/GenBank/DDBJ whole genome shotgun (WGS) entry which is preliminary data.</text>
</comment>
<dbReference type="Proteomes" id="UP001595557">
    <property type="component" value="Unassembled WGS sequence"/>
</dbReference>
<evidence type="ECO:0000259" key="1">
    <source>
        <dbReference type="Pfam" id="PF18495"/>
    </source>
</evidence>
<protein>
    <recommendedName>
        <fullName evidence="1">Antitoxin VbhA domain-containing protein</fullName>
    </recommendedName>
</protein>
<keyword evidence="3" id="KW-1185">Reference proteome</keyword>
<name>A0ABV7IHT7_9RHOB</name>
<evidence type="ECO:0000313" key="2">
    <source>
        <dbReference type="EMBL" id="MFC3170128.1"/>
    </source>
</evidence>
<dbReference type="Pfam" id="PF18495">
    <property type="entry name" value="VbhA"/>
    <property type="match status" value="1"/>
</dbReference>
<reference evidence="3" key="1">
    <citation type="journal article" date="2019" name="Int. J. Syst. Evol. Microbiol.">
        <title>The Global Catalogue of Microorganisms (GCM) 10K type strain sequencing project: providing services to taxonomists for standard genome sequencing and annotation.</title>
        <authorList>
            <consortium name="The Broad Institute Genomics Platform"/>
            <consortium name="The Broad Institute Genome Sequencing Center for Infectious Disease"/>
            <person name="Wu L."/>
            <person name="Ma J."/>
        </authorList>
    </citation>
    <scope>NUCLEOTIDE SEQUENCE [LARGE SCALE GENOMIC DNA]</scope>
    <source>
        <strain evidence="3">KCTC 52239</strain>
    </source>
</reference>
<feature type="domain" description="Antitoxin VbhA" evidence="1">
    <location>
        <begin position="4"/>
        <end position="49"/>
    </location>
</feature>
<dbReference type="EMBL" id="JBHRTE010000093">
    <property type="protein sequence ID" value="MFC3170128.1"/>
    <property type="molecule type" value="Genomic_DNA"/>
</dbReference>
<sequence length="57" mass="6362">MTSRKILASALGSFKIEGLELDIRSASEFRDLENGSVSASELRRRLLSRYSKSTVTK</sequence>
<organism evidence="2 3">
    <name type="scientific">Paracoccus fontiphilus</name>
    <dbReference type="NCBI Taxonomy" id="1815556"/>
    <lineage>
        <taxon>Bacteria</taxon>
        <taxon>Pseudomonadati</taxon>
        <taxon>Pseudomonadota</taxon>
        <taxon>Alphaproteobacteria</taxon>
        <taxon>Rhodobacterales</taxon>
        <taxon>Paracoccaceae</taxon>
        <taxon>Paracoccus</taxon>
    </lineage>
</organism>